<dbReference type="AlphaFoldDB" id="A0A5Z3BSG4"/>
<accession>A0A5Z3BSG4</accession>
<proteinExistence type="predicted"/>
<reference evidence="1" key="1">
    <citation type="submission" date="2019-09" db="EMBL/GenBank/DDBJ databases">
        <authorList>
            <consortium name="PulseNet: The National Subtyping Network for Foodborne Disease Surveillance"/>
            <person name="Tarr C.L."/>
            <person name="Trees E."/>
            <person name="Katz L.S."/>
            <person name="Carleton-Romer H.A."/>
            <person name="Stroika S."/>
            <person name="Kucerova Z."/>
            <person name="Roache K.F."/>
            <person name="Sabol A.L."/>
            <person name="Besser J."/>
            <person name="Gerner-Smidt P."/>
        </authorList>
    </citation>
    <scope>NUCLEOTIDE SEQUENCE</scope>
    <source>
        <strain evidence="1">PNUSAS096589</strain>
    </source>
</reference>
<dbReference type="InterPro" id="IPR025317">
    <property type="entry name" value="DUF4222"/>
</dbReference>
<name>A0A5Z3BSG4_SALER</name>
<organism evidence="1">
    <name type="scientific">Salmonella enterica</name>
    <name type="common">Salmonella choleraesuis</name>
    <dbReference type="NCBI Taxonomy" id="28901"/>
    <lineage>
        <taxon>Bacteria</taxon>
        <taxon>Pseudomonadati</taxon>
        <taxon>Pseudomonadota</taxon>
        <taxon>Gammaproteobacteria</taxon>
        <taxon>Enterobacterales</taxon>
        <taxon>Enterobacteriaceae</taxon>
        <taxon>Salmonella</taxon>
    </lineage>
</organism>
<protein>
    <submittedName>
        <fullName evidence="1">DUF4222 domain-containing protein</fullName>
    </submittedName>
</protein>
<evidence type="ECO:0000313" key="1">
    <source>
        <dbReference type="EMBL" id="ECR6698259.1"/>
    </source>
</evidence>
<gene>
    <name evidence="1" type="ORF">F2A58_24250</name>
</gene>
<dbReference type="EMBL" id="AAKGZA010000051">
    <property type="protein sequence ID" value="ECR6698259.1"/>
    <property type="molecule type" value="Genomic_DNA"/>
</dbReference>
<comment type="caution">
    <text evidence="1">The sequence shown here is derived from an EMBL/GenBank/DDBJ whole genome shotgun (WGS) entry which is preliminary data.</text>
</comment>
<dbReference type="Pfam" id="PF13973">
    <property type="entry name" value="DUF4222"/>
    <property type="match status" value="1"/>
</dbReference>
<sequence length="68" mass="8112">MFDVSELPSPQQHYIDDHGTRITVISVEEKRVVFMRDGYPYPCMRPMYNFLARFQKIQARQDETAVCR</sequence>